<accession>A0ABW5R6K3</accession>
<protein>
    <submittedName>
        <fullName evidence="4">TatD family hydrolase</fullName>
    </submittedName>
</protein>
<comment type="similarity">
    <text evidence="1">Belongs to the metallo-dependent hydrolases superfamily. TatD-type hydrolase family.</text>
</comment>
<dbReference type="GO" id="GO:0016787">
    <property type="term" value="F:hydrolase activity"/>
    <property type="evidence" value="ECO:0007669"/>
    <property type="project" value="UniProtKB-KW"/>
</dbReference>
<dbReference type="PROSITE" id="PS01137">
    <property type="entry name" value="TATD_1"/>
    <property type="match status" value="1"/>
</dbReference>
<sequence length="280" mass="32133">MKAKVIDSHVHLDMYTDDELDRILKEGKAEQVDAWITVSKDMESCKRNLAIAQAHPDLVFPCFGLHPEQSLPGDEAQSDLLQWMREHQHVAAAIGEVGLPYFLRMEKQGRGEAFSEEPYLEWLEACIRLAAECQLPLALHAVYEDADQVCDLLEKHSIQRAHFHWYKGSKKTTERMLQNGYMISFNPEVCYEDSAASSVRAYSPDHLMLETDGPWPFEQAFAGHMTAPWMLHAAIDTGAEILGMHKQELYKKLHFNTRQFYLSSRSKWMTSTRSCDNMLP</sequence>
<evidence type="ECO:0000313" key="5">
    <source>
        <dbReference type="Proteomes" id="UP001597497"/>
    </source>
</evidence>
<evidence type="ECO:0000256" key="3">
    <source>
        <dbReference type="ARBA" id="ARBA00022801"/>
    </source>
</evidence>
<gene>
    <name evidence="4" type="ORF">ACFSUC_03225</name>
</gene>
<dbReference type="Proteomes" id="UP001597497">
    <property type="component" value="Unassembled WGS sequence"/>
</dbReference>
<dbReference type="CDD" id="cd01310">
    <property type="entry name" value="TatD_DNAse"/>
    <property type="match status" value="1"/>
</dbReference>
<keyword evidence="3 4" id="KW-0378">Hydrolase</keyword>
<dbReference type="InterPro" id="IPR001130">
    <property type="entry name" value="TatD-like"/>
</dbReference>
<evidence type="ECO:0000256" key="1">
    <source>
        <dbReference type="ARBA" id="ARBA00009275"/>
    </source>
</evidence>
<proteinExistence type="inferred from homology"/>
<dbReference type="SUPFAM" id="SSF51556">
    <property type="entry name" value="Metallo-dependent hydrolases"/>
    <property type="match status" value="1"/>
</dbReference>
<dbReference type="RefSeq" id="WP_379928030.1">
    <property type="nucleotide sequence ID" value="NZ_JBHUMM010000005.1"/>
</dbReference>
<name>A0ABW5R6K3_9BACL</name>
<dbReference type="Pfam" id="PF01026">
    <property type="entry name" value="TatD_DNase"/>
    <property type="match status" value="1"/>
</dbReference>
<keyword evidence="5" id="KW-1185">Reference proteome</keyword>
<dbReference type="PIRSF" id="PIRSF005902">
    <property type="entry name" value="DNase_TatD"/>
    <property type="match status" value="1"/>
</dbReference>
<reference evidence="5" key="1">
    <citation type="journal article" date="2019" name="Int. J. Syst. Evol. Microbiol.">
        <title>The Global Catalogue of Microorganisms (GCM) 10K type strain sequencing project: providing services to taxonomists for standard genome sequencing and annotation.</title>
        <authorList>
            <consortium name="The Broad Institute Genomics Platform"/>
            <consortium name="The Broad Institute Genome Sequencing Center for Infectious Disease"/>
            <person name="Wu L."/>
            <person name="Ma J."/>
        </authorList>
    </citation>
    <scope>NUCLEOTIDE SEQUENCE [LARGE SCALE GENOMIC DNA]</scope>
    <source>
        <strain evidence="5">KCTC 33676</strain>
    </source>
</reference>
<organism evidence="4 5">
    <name type="scientific">Marinicrinis sediminis</name>
    <dbReference type="NCBI Taxonomy" id="1652465"/>
    <lineage>
        <taxon>Bacteria</taxon>
        <taxon>Bacillati</taxon>
        <taxon>Bacillota</taxon>
        <taxon>Bacilli</taxon>
        <taxon>Bacillales</taxon>
        <taxon>Paenibacillaceae</taxon>
    </lineage>
</organism>
<dbReference type="EMBL" id="JBHUMM010000005">
    <property type="protein sequence ID" value="MFD2670621.1"/>
    <property type="molecule type" value="Genomic_DNA"/>
</dbReference>
<dbReference type="PANTHER" id="PTHR46317:SF1">
    <property type="entry name" value="HYDROLASE, TATD FAMILY"/>
    <property type="match status" value="1"/>
</dbReference>
<dbReference type="PANTHER" id="PTHR46317">
    <property type="entry name" value="HYDROLASE OF PHP SUPERFAMILY-RELATED PROTEIN"/>
    <property type="match status" value="1"/>
</dbReference>
<evidence type="ECO:0000313" key="4">
    <source>
        <dbReference type="EMBL" id="MFD2670621.1"/>
    </source>
</evidence>
<dbReference type="Gene3D" id="3.20.20.140">
    <property type="entry name" value="Metal-dependent hydrolases"/>
    <property type="match status" value="1"/>
</dbReference>
<keyword evidence="2" id="KW-0479">Metal-binding</keyword>
<dbReference type="InterPro" id="IPR032466">
    <property type="entry name" value="Metal_Hydrolase"/>
</dbReference>
<dbReference type="InterPro" id="IPR018228">
    <property type="entry name" value="DNase_TatD-rel_CS"/>
</dbReference>
<comment type="caution">
    <text evidence="4">The sequence shown here is derived from an EMBL/GenBank/DDBJ whole genome shotgun (WGS) entry which is preliminary data.</text>
</comment>
<evidence type="ECO:0000256" key="2">
    <source>
        <dbReference type="ARBA" id="ARBA00022723"/>
    </source>
</evidence>